<reference evidence="2 3" key="1">
    <citation type="submission" date="2020-05" db="EMBL/GenBank/DDBJ databases">
        <title>Paenibacillus glebae, sp. nov., Paenibacillus humi sp. nov., Paenibacillus pedi sp. nov., Paenibacillus terrestris sp. nov. and Paenibacillus terricola sp. nov., isolated from a forest top soil sample.</title>
        <authorList>
            <person name="Qi S."/>
            <person name="Carlier A."/>
            <person name="Cnockaert M."/>
            <person name="Vandamme P."/>
        </authorList>
    </citation>
    <scope>NUCLEOTIDE SEQUENCE [LARGE SCALE GENOMIC DNA]</scope>
    <source>
        <strain evidence="2 3">LMG 29502</strain>
    </source>
</reference>
<gene>
    <name evidence="2" type="ORF">HQN87_24020</name>
</gene>
<comment type="caution">
    <text evidence="2">The sequence shown here is derived from an EMBL/GenBank/DDBJ whole genome shotgun (WGS) entry which is preliminary data.</text>
</comment>
<keyword evidence="3" id="KW-1185">Reference proteome</keyword>
<dbReference type="InterPro" id="IPR058705">
    <property type="entry name" value="A_ENA"/>
</dbReference>
<organism evidence="2 3">
    <name type="scientific">Paenibacillus tritici</name>
    <dbReference type="NCBI Taxonomy" id="1873425"/>
    <lineage>
        <taxon>Bacteria</taxon>
        <taxon>Bacillati</taxon>
        <taxon>Bacillota</taxon>
        <taxon>Bacilli</taxon>
        <taxon>Bacillales</taxon>
        <taxon>Paenibacillaceae</taxon>
        <taxon>Paenibacillus</taxon>
    </lineage>
</organism>
<feature type="compositionally biased region" description="Low complexity" evidence="1">
    <location>
        <begin position="323"/>
        <end position="339"/>
    </location>
</feature>
<dbReference type="PANTHER" id="PTHR24023:SF1095">
    <property type="entry name" value="EGF-LIKE DOMAIN-CONTAINING PROTEIN"/>
    <property type="match status" value="1"/>
</dbReference>
<dbReference type="Proteomes" id="UP000711047">
    <property type="component" value="Unassembled WGS sequence"/>
</dbReference>
<evidence type="ECO:0000313" key="2">
    <source>
        <dbReference type="EMBL" id="NQX48401.1"/>
    </source>
</evidence>
<dbReference type="InterPro" id="IPR050149">
    <property type="entry name" value="Collagen_superfamily"/>
</dbReference>
<dbReference type="EMBL" id="JABMKX010000014">
    <property type="protein sequence ID" value="NQX48401.1"/>
    <property type="molecule type" value="Genomic_DNA"/>
</dbReference>
<name>A0ABX2DUN2_9BACL</name>
<proteinExistence type="predicted"/>
<dbReference type="CDD" id="cd19958">
    <property type="entry name" value="pyocin_knob"/>
    <property type="match status" value="1"/>
</dbReference>
<protein>
    <submittedName>
        <fullName evidence="2">Collagen-like protein</fullName>
    </submittedName>
</protein>
<dbReference type="Pfam" id="PF26595">
    <property type="entry name" value="A_ENA"/>
    <property type="match status" value="1"/>
</dbReference>
<feature type="region of interest" description="Disordered" evidence="1">
    <location>
        <begin position="268"/>
        <end position="411"/>
    </location>
</feature>
<sequence>MSTPNIPNISPTITLSSDDVQNLLFSSIAMEELGLAHIINAEGEKLQFALGTLPGISGPTVTIDDIQAVNASARSMLDVISRQEMILGSKLRTTAGFPSMIGPTGPTGPPGGVFSVNGLAGEVALTSADGIVPVSDSLPSNLSLSTFVQPGVYSSNAVQGIPPDSPVGPANPQIWTLYVSVSGTTVQQLYLSNPSIYYRVRQADGLWTSWEPVAEVGPTGPTGPDVTGDTGQTGMTGQTGSAGHAGLTGPAGIPGEKGVTGVTGVTSTVTGPAGPTGVIGEPGATGAAGATGMKGASPLAGAFRGARGPAGATGKSPTGPVGAKGFTGATGETGTTGNPGSRGPRGLTGQTGESPTGPTGIAGAKGATGRTGIGATQPGSRGPSGPTRIGPIGPTGHTGGSTIGPPGASGPTGIFDQDFFYAFVTGATLTSFTGGEFISNWSTGLTLGQPRSTILPFQSNPSEIALIPNAEYQMDFTVNAIPANTTPSLFAELYFSYSGSDVQEYTPYSRVSREQIGQNIWRNSFILDATLFPADAMSFVLNTNFGTGTTILGASVRVVTLRVQ</sequence>
<evidence type="ECO:0000256" key="1">
    <source>
        <dbReference type="SAM" id="MobiDB-lite"/>
    </source>
</evidence>
<evidence type="ECO:0000313" key="3">
    <source>
        <dbReference type="Proteomes" id="UP000711047"/>
    </source>
</evidence>
<accession>A0ABX2DUN2</accession>
<feature type="compositionally biased region" description="Low complexity" evidence="1">
    <location>
        <begin position="268"/>
        <end position="314"/>
    </location>
</feature>
<feature type="compositionally biased region" description="Polar residues" evidence="1">
    <location>
        <begin position="348"/>
        <end position="357"/>
    </location>
</feature>
<dbReference type="RefSeq" id="WP_173138464.1">
    <property type="nucleotide sequence ID" value="NZ_JABMKX010000014.1"/>
</dbReference>
<feature type="compositionally biased region" description="Low complexity" evidence="1">
    <location>
        <begin position="378"/>
        <end position="395"/>
    </location>
</feature>
<dbReference type="PANTHER" id="PTHR24023">
    <property type="entry name" value="COLLAGEN ALPHA"/>
    <property type="match status" value="1"/>
</dbReference>